<sequence length="147" mass="16499">MTKLDEYDREIITALQSNGRFSNIDVAKIVNLSHSSCSRRIARLEREGIIRGYRAITDREKLGLSVRAYCGVVRDARVGWEDLANRLALLEGVVSVFAVSGDVDLMLEIVARDMQHYSQVVLQDVFNTEGVMATRSSFVLAEVKSIY</sequence>
<dbReference type="AlphaFoldDB" id="A0A0D2JHQ2"/>
<evidence type="ECO:0000259" key="4">
    <source>
        <dbReference type="PROSITE" id="PS50956"/>
    </source>
</evidence>
<dbReference type="GO" id="GO:0006355">
    <property type="term" value="P:regulation of DNA-templated transcription"/>
    <property type="evidence" value="ECO:0007669"/>
    <property type="project" value="UniProtKB-ARBA"/>
</dbReference>
<name>A0A0D2JHQ2_9BACT</name>
<dbReference type="SUPFAM" id="SSF46785">
    <property type="entry name" value="Winged helix' DNA-binding domain"/>
    <property type="match status" value="1"/>
</dbReference>
<dbReference type="PANTHER" id="PTHR30154">
    <property type="entry name" value="LEUCINE-RESPONSIVE REGULATORY PROTEIN"/>
    <property type="match status" value="1"/>
</dbReference>
<reference evidence="5 6" key="1">
    <citation type="submission" date="2013-11" db="EMBL/GenBank/DDBJ databases">
        <title>Metagenomic analysis of a methanogenic consortium involved in long chain n-alkane degradation.</title>
        <authorList>
            <person name="Davidova I.A."/>
            <person name="Callaghan A.V."/>
            <person name="Wawrik B."/>
            <person name="Pruitt S."/>
            <person name="Marks C."/>
            <person name="Duncan K.E."/>
            <person name="Suflita J.M."/>
        </authorList>
    </citation>
    <scope>NUCLEOTIDE SEQUENCE [LARGE SCALE GENOMIC DNA]</scope>
    <source>
        <strain evidence="5 6">SPR</strain>
    </source>
</reference>
<feature type="domain" description="HTH asnC-type" evidence="4">
    <location>
        <begin position="4"/>
        <end position="65"/>
    </location>
</feature>
<evidence type="ECO:0000256" key="1">
    <source>
        <dbReference type="ARBA" id="ARBA00023015"/>
    </source>
</evidence>
<evidence type="ECO:0000256" key="3">
    <source>
        <dbReference type="ARBA" id="ARBA00023163"/>
    </source>
</evidence>
<dbReference type="GO" id="GO:0043565">
    <property type="term" value="F:sequence-specific DNA binding"/>
    <property type="evidence" value="ECO:0007669"/>
    <property type="project" value="InterPro"/>
</dbReference>
<dbReference type="InterPro" id="IPR000485">
    <property type="entry name" value="AsnC-type_HTH_dom"/>
</dbReference>
<dbReference type="Gene3D" id="1.10.10.10">
    <property type="entry name" value="Winged helix-like DNA-binding domain superfamily/Winged helix DNA-binding domain"/>
    <property type="match status" value="1"/>
</dbReference>
<dbReference type="InParanoid" id="A0A0D2JHQ2"/>
<evidence type="ECO:0000313" key="6">
    <source>
        <dbReference type="Proteomes" id="UP000032233"/>
    </source>
</evidence>
<dbReference type="Gene3D" id="3.30.70.920">
    <property type="match status" value="1"/>
</dbReference>
<dbReference type="GO" id="GO:0005829">
    <property type="term" value="C:cytosol"/>
    <property type="evidence" value="ECO:0007669"/>
    <property type="project" value="TreeGrafter"/>
</dbReference>
<evidence type="ECO:0000313" key="5">
    <source>
        <dbReference type="EMBL" id="KIX15286.1"/>
    </source>
</evidence>
<dbReference type="PROSITE" id="PS00519">
    <property type="entry name" value="HTH_ASNC_1"/>
    <property type="match status" value="1"/>
</dbReference>
<keyword evidence="1" id="KW-0805">Transcription regulation</keyword>
<dbReference type="Pfam" id="PF13412">
    <property type="entry name" value="HTH_24"/>
    <property type="match status" value="1"/>
</dbReference>
<dbReference type="OrthoDB" id="9813313at2"/>
<keyword evidence="2" id="KW-0238">DNA-binding</keyword>
<dbReference type="InterPro" id="IPR019887">
    <property type="entry name" value="Tscrpt_reg_AsnC/Lrp_C"/>
</dbReference>
<dbReference type="PANTHER" id="PTHR30154:SF34">
    <property type="entry name" value="TRANSCRIPTIONAL REGULATOR AZLB"/>
    <property type="match status" value="1"/>
</dbReference>
<gene>
    <name evidence="5" type="ORF">X474_03745</name>
</gene>
<dbReference type="FunCoup" id="A0A0D2JHQ2">
    <property type="interactions" value="322"/>
</dbReference>
<dbReference type="STRING" id="1429043.X474_03745"/>
<dbReference type="Pfam" id="PF01037">
    <property type="entry name" value="AsnC_trans_reg"/>
    <property type="match status" value="1"/>
</dbReference>
<comment type="caution">
    <text evidence="5">The sequence shown here is derived from an EMBL/GenBank/DDBJ whole genome shotgun (WGS) entry which is preliminary data.</text>
</comment>
<dbReference type="InterPro" id="IPR011991">
    <property type="entry name" value="ArsR-like_HTH"/>
</dbReference>
<keyword evidence="6" id="KW-1185">Reference proteome</keyword>
<dbReference type="Proteomes" id="UP000032233">
    <property type="component" value="Unassembled WGS sequence"/>
</dbReference>
<dbReference type="GO" id="GO:0043200">
    <property type="term" value="P:response to amino acid"/>
    <property type="evidence" value="ECO:0007669"/>
    <property type="project" value="TreeGrafter"/>
</dbReference>
<accession>A0A0D2JHQ2</accession>
<proteinExistence type="predicted"/>
<dbReference type="SMART" id="SM00344">
    <property type="entry name" value="HTH_ASNC"/>
    <property type="match status" value="1"/>
</dbReference>
<organism evidence="5 6">
    <name type="scientific">Dethiosulfatarculus sandiegensis</name>
    <dbReference type="NCBI Taxonomy" id="1429043"/>
    <lineage>
        <taxon>Bacteria</taxon>
        <taxon>Pseudomonadati</taxon>
        <taxon>Thermodesulfobacteriota</taxon>
        <taxon>Desulfarculia</taxon>
        <taxon>Desulfarculales</taxon>
        <taxon>Desulfarculaceae</taxon>
        <taxon>Dethiosulfatarculus</taxon>
    </lineage>
</organism>
<dbReference type="InterPro" id="IPR019885">
    <property type="entry name" value="Tscrpt_reg_HTH_AsnC-type_CS"/>
</dbReference>
<dbReference type="RefSeq" id="WP_044346760.1">
    <property type="nucleotide sequence ID" value="NZ_AZAC01000003.1"/>
</dbReference>
<dbReference type="CDD" id="cd00090">
    <property type="entry name" value="HTH_ARSR"/>
    <property type="match status" value="1"/>
</dbReference>
<dbReference type="SUPFAM" id="SSF54909">
    <property type="entry name" value="Dimeric alpha+beta barrel"/>
    <property type="match status" value="1"/>
</dbReference>
<protein>
    <submittedName>
        <fullName evidence="5">AsnC family transcriptional regulator</fullName>
    </submittedName>
</protein>
<dbReference type="EMBL" id="AZAC01000003">
    <property type="protein sequence ID" value="KIX15286.1"/>
    <property type="molecule type" value="Genomic_DNA"/>
</dbReference>
<dbReference type="InterPro" id="IPR019888">
    <property type="entry name" value="Tscrpt_reg_AsnC-like"/>
</dbReference>
<evidence type="ECO:0000256" key="2">
    <source>
        <dbReference type="ARBA" id="ARBA00023125"/>
    </source>
</evidence>
<dbReference type="InterPro" id="IPR011008">
    <property type="entry name" value="Dimeric_a/b-barrel"/>
</dbReference>
<dbReference type="InterPro" id="IPR036388">
    <property type="entry name" value="WH-like_DNA-bd_sf"/>
</dbReference>
<dbReference type="PROSITE" id="PS50956">
    <property type="entry name" value="HTH_ASNC_2"/>
    <property type="match status" value="1"/>
</dbReference>
<dbReference type="PRINTS" id="PR00033">
    <property type="entry name" value="HTHASNC"/>
</dbReference>
<keyword evidence="3" id="KW-0804">Transcription</keyword>
<dbReference type="InterPro" id="IPR036390">
    <property type="entry name" value="WH_DNA-bd_sf"/>
</dbReference>